<reference evidence="4 5" key="1">
    <citation type="submission" date="2019-03" db="EMBL/GenBank/DDBJ databases">
        <title>Genomic Encyclopedia of Type Strains, Phase IV (KMG-IV): sequencing the most valuable type-strain genomes for metagenomic binning, comparative biology and taxonomic classification.</title>
        <authorList>
            <person name="Goeker M."/>
        </authorList>
    </citation>
    <scope>NUCLEOTIDE SEQUENCE [LARGE SCALE GENOMIC DNA]</scope>
    <source>
        <strain evidence="4 5">DSM 21944</strain>
    </source>
</reference>
<comment type="catalytic activity">
    <reaction evidence="1">
        <text>GMP + diphosphate = guanine + 5-phospho-alpha-D-ribose 1-diphosphate</text>
        <dbReference type="Rhea" id="RHEA:25424"/>
        <dbReference type="ChEBI" id="CHEBI:16235"/>
        <dbReference type="ChEBI" id="CHEBI:33019"/>
        <dbReference type="ChEBI" id="CHEBI:58017"/>
        <dbReference type="ChEBI" id="CHEBI:58115"/>
        <dbReference type="EC" id="2.4.2.8"/>
    </reaction>
    <physiologicalReaction direction="right-to-left" evidence="1">
        <dbReference type="Rhea" id="RHEA:25426"/>
    </physiologicalReaction>
</comment>
<dbReference type="Proteomes" id="UP000294599">
    <property type="component" value="Unassembled WGS sequence"/>
</dbReference>
<evidence type="ECO:0000256" key="1">
    <source>
        <dbReference type="ARBA" id="ARBA00048811"/>
    </source>
</evidence>
<proteinExistence type="predicted"/>
<dbReference type="GO" id="GO:0006178">
    <property type="term" value="P:guanine salvage"/>
    <property type="evidence" value="ECO:0007669"/>
    <property type="project" value="TreeGrafter"/>
</dbReference>
<organism evidence="4 5">
    <name type="scientific">Pseudofulvimonas gallinarii</name>
    <dbReference type="NCBI Taxonomy" id="634155"/>
    <lineage>
        <taxon>Bacteria</taxon>
        <taxon>Pseudomonadati</taxon>
        <taxon>Pseudomonadota</taxon>
        <taxon>Gammaproteobacteria</taxon>
        <taxon>Lysobacterales</taxon>
        <taxon>Rhodanobacteraceae</taxon>
        <taxon>Pseudofulvimonas</taxon>
    </lineage>
</organism>
<evidence type="ECO:0000313" key="5">
    <source>
        <dbReference type="Proteomes" id="UP000294599"/>
    </source>
</evidence>
<keyword evidence="5" id="KW-1185">Reference proteome</keyword>
<dbReference type="GO" id="GO:0032264">
    <property type="term" value="P:IMP salvage"/>
    <property type="evidence" value="ECO:0007669"/>
    <property type="project" value="TreeGrafter"/>
</dbReference>
<evidence type="ECO:0000256" key="2">
    <source>
        <dbReference type="ARBA" id="ARBA00049402"/>
    </source>
</evidence>
<dbReference type="SUPFAM" id="SSF53271">
    <property type="entry name" value="PRTase-like"/>
    <property type="match status" value="1"/>
</dbReference>
<name>A0A4S3L0E2_9GAMM</name>
<dbReference type="NCBIfam" id="NF006605">
    <property type="entry name" value="PRK09162.1"/>
    <property type="match status" value="1"/>
</dbReference>
<dbReference type="InterPro" id="IPR050408">
    <property type="entry name" value="HGPRT"/>
</dbReference>
<gene>
    <name evidence="4" type="ORF">EDC25_101213</name>
</gene>
<protein>
    <submittedName>
        <fullName evidence="4">Hypoxanthine phosphoribosyltransferase</fullName>
    </submittedName>
</protein>
<dbReference type="InterPro" id="IPR000836">
    <property type="entry name" value="PRTase_dom"/>
</dbReference>
<dbReference type="Pfam" id="PF00156">
    <property type="entry name" value="Pribosyltran"/>
    <property type="match status" value="1"/>
</dbReference>
<dbReference type="PANTHER" id="PTHR43340">
    <property type="entry name" value="HYPOXANTHINE-GUANINE PHOSPHORIBOSYLTRANSFERASE"/>
    <property type="match status" value="1"/>
</dbReference>
<dbReference type="RefSeq" id="WP_123520708.1">
    <property type="nucleotide sequence ID" value="NZ_JBHLWF010000005.1"/>
</dbReference>
<sequence>MTTNQTFSAVLAEADLLHDGNALDAAIRDMATRIDADYSQMERPVFLTVMHGGLFFAARLALCCHTDFEFDYVHATRYRGTAGGGLNWIKEPGIPLAGRHVLLADDILDEGPTLLAILEHCRVQGAASVRIAVLADKLHDRRAEGISAHYVGVTVPDRYVFGYGMDWHGHGRNLDGIYAMAEVEA</sequence>
<keyword evidence="4" id="KW-0808">Transferase</keyword>
<dbReference type="CDD" id="cd06223">
    <property type="entry name" value="PRTases_typeI"/>
    <property type="match status" value="1"/>
</dbReference>
<evidence type="ECO:0000259" key="3">
    <source>
        <dbReference type="Pfam" id="PF00156"/>
    </source>
</evidence>
<dbReference type="Gene3D" id="3.40.50.2020">
    <property type="match status" value="1"/>
</dbReference>
<feature type="domain" description="Phosphoribosyltransferase" evidence="3">
    <location>
        <begin position="17"/>
        <end position="144"/>
    </location>
</feature>
<comment type="caution">
    <text evidence="4">The sequence shown here is derived from an EMBL/GenBank/DDBJ whole genome shotgun (WGS) entry which is preliminary data.</text>
</comment>
<dbReference type="InterPro" id="IPR029057">
    <property type="entry name" value="PRTase-like"/>
</dbReference>
<dbReference type="GO" id="GO:0046100">
    <property type="term" value="P:hypoxanthine metabolic process"/>
    <property type="evidence" value="ECO:0007669"/>
    <property type="project" value="TreeGrafter"/>
</dbReference>
<evidence type="ECO:0000313" key="4">
    <source>
        <dbReference type="EMBL" id="TCT01346.1"/>
    </source>
</evidence>
<dbReference type="EMBL" id="SMAF01000001">
    <property type="protein sequence ID" value="TCT01346.1"/>
    <property type="molecule type" value="Genomic_DNA"/>
</dbReference>
<dbReference type="PANTHER" id="PTHR43340:SF1">
    <property type="entry name" value="HYPOXANTHINE PHOSPHORIBOSYLTRANSFERASE"/>
    <property type="match status" value="1"/>
</dbReference>
<dbReference type="AlphaFoldDB" id="A0A4S3L0E2"/>
<dbReference type="GO" id="GO:0005829">
    <property type="term" value="C:cytosol"/>
    <property type="evidence" value="ECO:0007669"/>
    <property type="project" value="TreeGrafter"/>
</dbReference>
<accession>A0A4S3L0E2</accession>
<dbReference type="GO" id="GO:0000287">
    <property type="term" value="F:magnesium ion binding"/>
    <property type="evidence" value="ECO:0007669"/>
    <property type="project" value="TreeGrafter"/>
</dbReference>
<dbReference type="GO" id="GO:0004422">
    <property type="term" value="F:hypoxanthine phosphoribosyltransferase activity"/>
    <property type="evidence" value="ECO:0007669"/>
    <property type="project" value="TreeGrafter"/>
</dbReference>
<dbReference type="OrthoDB" id="9802824at2"/>
<comment type="catalytic activity">
    <reaction evidence="2">
        <text>IMP + diphosphate = hypoxanthine + 5-phospho-alpha-D-ribose 1-diphosphate</text>
        <dbReference type="Rhea" id="RHEA:17973"/>
        <dbReference type="ChEBI" id="CHEBI:17368"/>
        <dbReference type="ChEBI" id="CHEBI:33019"/>
        <dbReference type="ChEBI" id="CHEBI:58017"/>
        <dbReference type="ChEBI" id="CHEBI:58053"/>
        <dbReference type="EC" id="2.4.2.8"/>
    </reaction>
    <physiologicalReaction direction="right-to-left" evidence="2">
        <dbReference type="Rhea" id="RHEA:17975"/>
    </physiologicalReaction>
</comment>
<keyword evidence="4" id="KW-0328">Glycosyltransferase</keyword>
<dbReference type="GO" id="GO:0032263">
    <property type="term" value="P:GMP salvage"/>
    <property type="evidence" value="ECO:0007669"/>
    <property type="project" value="TreeGrafter"/>
</dbReference>